<dbReference type="GO" id="GO:0016020">
    <property type="term" value="C:membrane"/>
    <property type="evidence" value="ECO:0007669"/>
    <property type="project" value="UniProtKB-SubCell"/>
</dbReference>
<keyword evidence="4 5" id="KW-0472">Membrane</keyword>
<keyword evidence="2 5" id="KW-0812">Transmembrane</keyword>
<evidence type="ECO:0000256" key="3">
    <source>
        <dbReference type="ARBA" id="ARBA00022989"/>
    </source>
</evidence>
<evidence type="ECO:0000256" key="2">
    <source>
        <dbReference type="ARBA" id="ARBA00022692"/>
    </source>
</evidence>
<feature type="transmembrane region" description="Helical" evidence="5">
    <location>
        <begin position="361"/>
        <end position="378"/>
    </location>
</feature>
<feature type="transmembrane region" description="Helical" evidence="5">
    <location>
        <begin position="339"/>
        <end position="355"/>
    </location>
</feature>
<keyword evidence="8" id="KW-1185">Reference proteome</keyword>
<dbReference type="Proteomes" id="UP000625804">
    <property type="component" value="Unassembled WGS sequence"/>
</dbReference>
<gene>
    <name evidence="7" type="ORF">HR057_13320</name>
</gene>
<name>A0A8J8KCL1_9BACI</name>
<protein>
    <submittedName>
        <fullName evidence="7">O-antigen ligase family protein</fullName>
    </submittedName>
</protein>
<feature type="transmembrane region" description="Helical" evidence="5">
    <location>
        <begin position="87"/>
        <end position="104"/>
    </location>
</feature>
<proteinExistence type="predicted"/>
<feature type="transmembrane region" description="Helical" evidence="5">
    <location>
        <begin position="12"/>
        <end position="32"/>
    </location>
</feature>
<evidence type="ECO:0000313" key="7">
    <source>
        <dbReference type="EMBL" id="NSL52732.1"/>
    </source>
</evidence>
<sequence>MINNIQVVERSSLKAKILSIFFFLAISSLYLFPNTITNMYKPILIILLTFILILQNSKLKINLISVIVTISVVYYSIVFLMNISFRSFIPFASTLLPLIIILILSTLKFSRKDLEVIINSIYMGSVFFAFCILVSNPDITAMSAMYRTEIKYFNTTINANGISYITVPAILIGFHKINLSSNRNKIKHIILMCILLYPIFYSMSRGGFLSLFLGTLLIIIHYIKYYSIKINITKIVSLIFFVCILVLLVYNILPQNIGDRLFNFSSYELNSRDILWKQAFDLAKNNIIFGSGYTYYWEKTGNDYGSHNLYIDLLVSTGIIGSVLMLLILFIIVIKSKNNFILFSFLVTAFVNSMVESGRSYSFWIPIMLIIMIINSEDNNRDIKEIFKPRYRNVKKINA</sequence>
<feature type="transmembrane region" description="Helical" evidence="5">
    <location>
        <begin position="186"/>
        <end position="201"/>
    </location>
</feature>
<dbReference type="EMBL" id="JABTTE010000020">
    <property type="protein sequence ID" value="NSL52732.1"/>
    <property type="molecule type" value="Genomic_DNA"/>
</dbReference>
<evidence type="ECO:0000256" key="1">
    <source>
        <dbReference type="ARBA" id="ARBA00004141"/>
    </source>
</evidence>
<evidence type="ECO:0000256" key="4">
    <source>
        <dbReference type="ARBA" id="ARBA00023136"/>
    </source>
</evidence>
<evidence type="ECO:0000256" key="5">
    <source>
        <dbReference type="SAM" id="Phobius"/>
    </source>
</evidence>
<feature type="transmembrane region" description="Helical" evidence="5">
    <location>
        <begin position="207"/>
        <end position="223"/>
    </location>
</feature>
<feature type="transmembrane region" description="Helical" evidence="5">
    <location>
        <begin position="235"/>
        <end position="253"/>
    </location>
</feature>
<evidence type="ECO:0000259" key="6">
    <source>
        <dbReference type="Pfam" id="PF04932"/>
    </source>
</evidence>
<feature type="transmembrane region" description="Helical" evidence="5">
    <location>
        <begin position="116"/>
        <end position="135"/>
    </location>
</feature>
<dbReference type="RefSeq" id="WP_173731935.1">
    <property type="nucleotide sequence ID" value="NZ_JABTTE010000020.1"/>
</dbReference>
<feature type="transmembrane region" description="Helical" evidence="5">
    <location>
        <begin position="38"/>
        <end position="54"/>
    </location>
</feature>
<evidence type="ECO:0000313" key="8">
    <source>
        <dbReference type="Proteomes" id="UP000625804"/>
    </source>
</evidence>
<dbReference type="Pfam" id="PF04932">
    <property type="entry name" value="Wzy_C"/>
    <property type="match status" value="1"/>
</dbReference>
<dbReference type="AlphaFoldDB" id="A0A8J8KCL1"/>
<feature type="transmembrane region" description="Helical" evidence="5">
    <location>
        <begin position="155"/>
        <end position="174"/>
    </location>
</feature>
<keyword evidence="7" id="KW-0436">Ligase</keyword>
<feature type="transmembrane region" description="Helical" evidence="5">
    <location>
        <begin position="309"/>
        <end position="332"/>
    </location>
</feature>
<dbReference type="PANTHER" id="PTHR37422">
    <property type="entry name" value="TEICHURONIC ACID BIOSYNTHESIS PROTEIN TUAE"/>
    <property type="match status" value="1"/>
</dbReference>
<comment type="subcellular location">
    <subcellularLocation>
        <location evidence="1">Membrane</location>
        <topology evidence="1">Multi-pass membrane protein</topology>
    </subcellularLocation>
</comment>
<feature type="transmembrane region" description="Helical" evidence="5">
    <location>
        <begin position="61"/>
        <end position="81"/>
    </location>
</feature>
<reference evidence="7" key="1">
    <citation type="submission" date="2020-06" db="EMBL/GenBank/DDBJ databases">
        <title>A novel thermopfilic bacterium from Erzurum, Turkey.</title>
        <authorList>
            <person name="Adiguzel A."/>
            <person name="Ay H."/>
            <person name="Baltaci M.O."/>
        </authorList>
    </citation>
    <scope>NUCLEOTIDE SEQUENCE</scope>
    <source>
        <strain evidence="7">P2</strain>
    </source>
</reference>
<keyword evidence="3 5" id="KW-1133">Transmembrane helix</keyword>
<comment type="caution">
    <text evidence="7">The sequence shown here is derived from an EMBL/GenBank/DDBJ whole genome shotgun (WGS) entry which is preliminary data.</text>
</comment>
<accession>A0A8J8KCL1</accession>
<feature type="domain" description="O-antigen ligase-related" evidence="6">
    <location>
        <begin position="192"/>
        <end position="325"/>
    </location>
</feature>
<organism evidence="7 8">
    <name type="scientific">Calidifontibacillus erzurumensis</name>
    <dbReference type="NCBI Taxonomy" id="2741433"/>
    <lineage>
        <taxon>Bacteria</taxon>
        <taxon>Bacillati</taxon>
        <taxon>Bacillota</taxon>
        <taxon>Bacilli</taxon>
        <taxon>Bacillales</taxon>
        <taxon>Bacillaceae</taxon>
        <taxon>Calidifontibacillus/Schinkia group</taxon>
        <taxon>Calidifontibacillus</taxon>
    </lineage>
</organism>
<dbReference type="GO" id="GO:0016874">
    <property type="term" value="F:ligase activity"/>
    <property type="evidence" value="ECO:0007669"/>
    <property type="project" value="UniProtKB-KW"/>
</dbReference>
<dbReference type="PANTHER" id="PTHR37422:SF13">
    <property type="entry name" value="LIPOPOLYSACCHARIDE BIOSYNTHESIS PROTEIN PA4999-RELATED"/>
    <property type="match status" value="1"/>
</dbReference>
<dbReference type="InterPro" id="IPR051533">
    <property type="entry name" value="WaaL-like"/>
</dbReference>
<dbReference type="InterPro" id="IPR007016">
    <property type="entry name" value="O-antigen_ligase-rel_domated"/>
</dbReference>